<organism evidence="2 3">
    <name type="scientific">Paenibacillus cremeus</name>
    <dbReference type="NCBI Taxonomy" id="2163881"/>
    <lineage>
        <taxon>Bacteria</taxon>
        <taxon>Bacillati</taxon>
        <taxon>Bacillota</taxon>
        <taxon>Bacilli</taxon>
        <taxon>Bacillales</taxon>
        <taxon>Paenibacillaceae</taxon>
        <taxon>Paenibacillus</taxon>
    </lineage>
</organism>
<keyword evidence="1" id="KW-0732">Signal</keyword>
<proteinExistence type="predicted"/>
<evidence type="ECO:0000256" key="1">
    <source>
        <dbReference type="SAM" id="SignalP"/>
    </source>
</evidence>
<evidence type="ECO:0000313" key="3">
    <source>
        <dbReference type="Proteomes" id="UP000317036"/>
    </source>
</evidence>
<comment type="caution">
    <text evidence="2">The sequence shown here is derived from an EMBL/GenBank/DDBJ whole genome shotgun (WGS) entry which is preliminary data.</text>
</comment>
<dbReference type="OrthoDB" id="2658167at2"/>
<evidence type="ECO:0008006" key="4">
    <source>
        <dbReference type="Google" id="ProtNLM"/>
    </source>
</evidence>
<reference evidence="2 3" key="1">
    <citation type="submission" date="2019-07" db="EMBL/GenBank/DDBJ databases">
        <authorList>
            <person name="Kim J."/>
        </authorList>
    </citation>
    <scope>NUCLEOTIDE SEQUENCE [LARGE SCALE GENOMIC DNA]</scope>
    <source>
        <strain evidence="2 3">JC52</strain>
    </source>
</reference>
<feature type="chain" id="PRO_5021908757" description="DUF4367 domain-containing protein" evidence="1">
    <location>
        <begin position="26"/>
        <end position="401"/>
    </location>
</feature>
<accession>A0A559K490</accession>
<dbReference type="Proteomes" id="UP000317036">
    <property type="component" value="Unassembled WGS sequence"/>
</dbReference>
<evidence type="ECO:0000313" key="2">
    <source>
        <dbReference type="EMBL" id="TVY06910.1"/>
    </source>
</evidence>
<keyword evidence="3" id="KW-1185">Reference proteome</keyword>
<feature type="signal peptide" evidence="1">
    <location>
        <begin position="1"/>
        <end position="25"/>
    </location>
</feature>
<gene>
    <name evidence="2" type="ORF">FPZ49_26715</name>
</gene>
<sequence length="401" mass="45352">MMRMKSWGWMVVCGLLMVSSLPAAAEPLVPTVLKQKVAESKEAHAELLAHHNGVEGIYDKFELDTGGCTLSFPYWRNIDKPAFAPWMSYVDINNDDIKEIVIYLTLSERTGAKQEEVHVLEPIKESGGCYHEVLVDNPVAIAHKNVKSKLTTKLAEVLINGKTVSVQRIEKLKMKKEDLYPEVAFSDEYLNYQIAGGELRAYLGGHVSFLHIIGELVIGYEKKDGMYQSANIKYVPFQSGAIEPTTAPVIEFSGTPVYGRQILHEVEKFSEENNVRVALPNWVPAGNPYITAEYIPSQHQLSVNFQRREFVGAYLHVEVFPKPYVYNYDRNPHYTRLKLASGEPAFFRYVRPPKPGFVVESCSLEFNRNGVFYALWVNSKMYGIAGNPKDVLLRIANSMSY</sequence>
<name>A0A559K490_9BACL</name>
<dbReference type="EMBL" id="VNJI01000046">
    <property type="protein sequence ID" value="TVY06910.1"/>
    <property type="molecule type" value="Genomic_DNA"/>
</dbReference>
<dbReference type="AlphaFoldDB" id="A0A559K490"/>
<dbReference type="RefSeq" id="WP_144852878.1">
    <property type="nucleotide sequence ID" value="NZ_VNJI01000046.1"/>
</dbReference>
<protein>
    <recommendedName>
        <fullName evidence="4">DUF4367 domain-containing protein</fullName>
    </recommendedName>
</protein>